<name>A0ABQ7MD49_BRACM</name>
<comment type="caution">
    <text evidence="2">The sequence shown here is derived from an EMBL/GenBank/DDBJ whole genome shotgun (WGS) entry which is preliminary data.</text>
</comment>
<protein>
    <recommendedName>
        <fullName evidence="1">RNase H type-1 domain-containing protein</fullName>
    </recommendedName>
</protein>
<evidence type="ECO:0000259" key="1">
    <source>
        <dbReference type="Pfam" id="PF13456"/>
    </source>
</evidence>
<sequence>MCWTLWTARNQLIFENKSPSQRETTTKALKTAREWAQAQEGLTKQHQQPITKLIPHRRQELDISDLTVCFTDAAWDKASNKAGLAWTFNQQATSMTHEGSKVSDHVSSALMAEALAIREALQSAISLDITRIKINSDNQTLIRVINSEIKDKEIYGVSQDIKIFTALFASISFNFIPRAENVRADSLAKASLRAFCLLCNGPALG</sequence>
<dbReference type="InterPro" id="IPR036397">
    <property type="entry name" value="RNaseH_sf"/>
</dbReference>
<proteinExistence type="predicted"/>
<dbReference type="Gene3D" id="3.30.420.10">
    <property type="entry name" value="Ribonuclease H-like superfamily/Ribonuclease H"/>
    <property type="match status" value="1"/>
</dbReference>
<evidence type="ECO:0000313" key="3">
    <source>
        <dbReference type="Proteomes" id="UP000823674"/>
    </source>
</evidence>
<gene>
    <name evidence="2" type="primary">A06g509940.1_BraROA</name>
    <name evidence="2" type="ORF">IGI04_025354</name>
</gene>
<dbReference type="Pfam" id="PF13456">
    <property type="entry name" value="RVT_3"/>
    <property type="match status" value="1"/>
</dbReference>
<dbReference type="InterPro" id="IPR002156">
    <property type="entry name" value="RNaseH_domain"/>
</dbReference>
<organism evidence="2 3">
    <name type="scientific">Brassica rapa subsp. trilocularis</name>
    <dbReference type="NCBI Taxonomy" id="1813537"/>
    <lineage>
        <taxon>Eukaryota</taxon>
        <taxon>Viridiplantae</taxon>
        <taxon>Streptophyta</taxon>
        <taxon>Embryophyta</taxon>
        <taxon>Tracheophyta</taxon>
        <taxon>Spermatophyta</taxon>
        <taxon>Magnoliopsida</taxon>
        <taxon>eudicotyledons</taxon>
        <taxon>Gunneridae</taxon>
        <taxon>Pentapetalae</taxon>
        <taxon>rosids</taxon>
        <taxon>malvids</taxon>
        <taxon>Brassicales</taxon>
        <taxon>Brassicaceae</taxon>
        <taxon>Brassiceae</taxon>
        <taxon>Brassica</taxon>
    </lineage>
</organism>
<dbReference type="Proteomes" id="UP000823674">
    <property type="component" value="Chromosome A06"/>
</dbReference>
<dbReference type="PANTHER" id="PTHR47074:SF49">
    <property type="entry name" value="POLYNUCLEOTIDYL TRANSFERASE, RIBONUCLEASE H-LIKE SUPERFAMILY PROTEIN"/>
    <property type="match status" value="1"/>
</dbReference>
<dbReference type="CDD" id="cd06222">
    <property type="entry name" value="RNase_H_like"/>
    <property type="match status" value="1"/>
</dbReference>
<reference evidence="2 3" key="1">
    <citation type="submission" date="2021-03" db="EMBL/GenBank/DDBJ databases">
        <authorList>
            <person name="King G.J."/>
            <person name="Bancroft I."/>
            <person name="Baten A."/>
            <person name="Bloomfield J."/>
            <person name="Borpatragohain P."/>
            <person name="He Z."/>
            <person name="Irish N."/>
            <person name="Irwin J."/>
            <person name="Liu K."/>
            <person name="Mauleon R.P."/>
            <person name="Moore J."/>
            <person name="Morris R."/>
            <person name="Ostergaard L."/>
            <person name="Wang B."/>
            <person name="Wells R."/>
        </authorList>
    </citation>
    <scope>NUCLEOTIDE SEQUENCE [LARGE SCALE GENOMIC DNA]</scope>
    <source>
        <strain evidence="2">R-o-18</strain>
        <tissue evidence="2">Leaf</tissue>
    </source>
</reference>
<dbReference type="InterPro" id="IPR044730">
    <property type="entry name" value="RNase_H-like_dom_plant"/>
</dbReference>
<dbReference type="InterPro" id="IPR052929">
    <property type="entry name" value="RNase_H-like_EbsB-rel"/>
</dbReference>
<keyword evidence="3" id="KW-1185">Reference proteome</keyword>
<dbReference type="SUPFAM" id="SSF53098">
    <property type="entry name" value="Ribonuclease H-like"/>
    <property type="match status" value="1"/>
</dbReference>
<dbReference type="PANTHER" id="PTHR47074">
    <property type="entry name" value="BNAC02G40300D PROTEIN"/>
    <property type="match status" value="1"/>
</dbReference>
<evidence type="ECO:0000313" key="2">
    <source>
        <dbReference type="EMBL" id="KAG5395391.1"/>
    </source>
</evidence>
<feature type="domain" description="RNase H type-1" evidence="1">
    <location>
        <begin position="71"/>
        <end position="190"/>
    </location>
</feature>
<dbReference type="InterPro" id="IPR012337">
    <property type="entry name" value="RNaseH-like_sf"/>
</dbReference>
<accession>A0ABQ7MD49</accession>
<dbReference type="EMBL" id="JADBGQ010000006">
    <property type="protein sequence ID" value="KAG5395391.1"/>
    <property type="molecule type" value="Genomic_DNA"/>
</dbReference>